<feature type="compositionally biased region" description="Basic and acidic residues" evidence="1">
    <location>
        <begin position="373"/>
        <end position="384"/>
    </location>
</feature>
<evidence type="ECO:0000256" key="1">
    <source>
        <dbReference type="SAM" id="MobiDB-lite"/>
    </source>
</evidence>
<comment type="caution">
    <text evidence="2">The sequence shown here is derived from an EMBL/GenBank/DDBJ whole genome shotgun (WGS) entry which is preliminary data.</text>
</comment>
<reference evidence="2" key="1">
    <citation type="submission" date="2017-08" db="EMBL/GenBank/DDBJ databases">
        <authorList>
            <person name="Polle J.E."/>
            <person name="Barry K."/>
            <person name="Cushman J."/>
            <person name="Schmutz J."/>
            <person name="Tran D."/>
            <person name="Hathwaick L.T."/>
            <person name="Yim W.C."/>
            <person name="Jenkins J."/>
            <person name="Mckie-Krisberg Z.M."/>
            <person name="Prochnik S."/>
            <person name="Lindquist E."/>
            <person name="Dockter R.B."/>
            <person name="Adam C."/>
            <person name="Molina H."/>
            <person name="Bunkerborg J."/>
            <person name="Jin E."/>
            <person name="Buchheim M."/>
            <person name="Magnuson J."/>
        </authorList>
    </citation>
    <scope>NUCLEOTIDE SEQUENCE</scope>
    <source>
        <strain evidence="2">CCAP 19/18</strain>
    </source>
</reference>
<organism evidence="2 3">
    <name type="scientific">Dunaliella salina</name>
    <name type="common">Green alga</name>
    <name type="synonym">Protococcus salinus</name>
    <dbReference type="NCBI Taxonomy" id="3046"/>
    <lineage>
        <taxon>Eukaryota</taxon>
        <taxon>Viridiplantae</taxon>
        <taxon>Chlorophyta</taxon>
        <taxon>core chlorophytes</taxon>
        <taxon>Chlorophyceae</taxon>
        <taxon>CS clade</taxon>
        <taxon>Chlamydomonadales</taxon>
        <taxon>Dunaliellaceae</taxon>
        <taxon>Dunaliella</taxon>
    </lineage>
</organism>
<feature type="compositionally biased region" description="Basic residues" evidence="1">
    <location>
        <begin position="144"/>
        <end position="153"/>
    </location>
</feature>
<evidence type="ECO:0008006" key="4">
    <source>
        <dbReference type="Google" id="ProtNLM"/>
    </source>
</evidence>
<dbReference type="Proteomes" id="UP000815325">
    <property type="component" value="Unassembled WGS sequence"/>
</dbReference>
<name>A0ABQ7GV42_DUNSA</name>
<feature type="region of interest" description="Disordered" evidence="1">
    <location>
        <begin position="128"/>
        <end position="174"/>
    </location>
</feature>
<feature type="region of interest" description="Disordered" evidence="1">
    <location>
        <begin position="76"/>
        <end position="104"/>
    </location>
</feature>
<feature type="region of interest" description="Disordered" evidence="1">
    <location>
        <begin position="1"/>
        <end position="59"/>
    </location>
</feature>
<evidence type="ECO:0000313" key="2">
    <source>
        <dbReference type="EMBL" id="KAF5838491.1"/>
    </source>
</evidence>
<feature type="region of interest" description="Disordered" evidence="1">
    <location>
        <begin position="208"/>
        <end position="237"/>
    </location>
</feature>
<feature type="compositionally biased region" description="Pro residues" evidence="1">
    <location>
        <begin position="318"/>
        <end position="330"/>
    </location>
</feature>
<evidence type="ECO:0000313" key="3">
    <source>
        <dbReference type="Proteomes" id="UP000815325"/>
    </source>
</evidence>
<feature type="region of interest" description="Disordered" evidence="1">
    <location>
        <begin position="256"/>
        <end position="330"/>
    </location>
</feature>
<feature type="region of interest" description="Disordered" evidence="1">
    <location>
        <begin position="361"/>
        <end position="403"/>
    </location>
</feature>
<dbReference type="EMBL" id="MU069576">
    <property type="protein sequence ID" value="KAF5838491.1"/>
    <property type="molecule type" value="Genomic_DNA"/>
</dbReference>
<protein>
    <recommendedName>
        <fullName evidence="4">Encoded protein</fullName>
    </recommendedName>
</protein>
<accession>A0ABQ7GV42</accession>
<proteinExistence type="predicted"/>
<keyword evidence="3" id="KW-1185">Reference proteome</keyword>
<feature type="compositionally biased region" description="Polar residues" evidence="1">
    <location>
        <begin position="1"/>
        <end position="16"/>
    </location>
</feature>
<sequence length="446" mass="48674">MSFPFTSDTYQRSQPKGRQLTKGREKPPFLVSEQRFSDKDVGVNSKNSPEYHCAYNGTADKPNRWDTKGWAAIDDAIKPKRGTSTGKLHSSMAPPTSPPVYGASIQPLHAMYPNETRLQELLELQRRKMQKGAPSPGTYEVHLPPRRSTFRRPNHPELDGPYFLGEGEDGHLAESTRGKEIAALIRNAGDSGLGPGEYSPDALAKEVTSLNRSPPKVKIGTSCRDGRAPPRAKSLSVSRSIQYGVNYHVPVIVRTPGEATRQDKETHSRSLASGELPGHRDTAALGVPQDGIPTMSPSQLATGSPPRYMEPIHDTSPNRPPRPVKLLPPPPATVIRAGIPRARSKQPGDWDWSKLGHNFRTTWTTSGGGAYSHGDRKHERRSTSPKETSPQDPAVGGSHLSSLWPAFGPESSSIDITKLPNTHSPIFPIPEDASFNRVSCAARLLS</sequence>
<gene>
    <name evidence="2" type="ORF">DUNSADRAFT_2761</name>
</gene>